<evidence type="ECO:0000256" key="2">
    <source>
        <dbReference type="SAM" id="SignalP"/>
    </source>
</evidence>
<proteinExistence type="predicted"/>
<reference evidence="3" key="2">
    <citation type="submission" date="2020-07" db="EMBL/GenBank/DDBJ databases">
        <authorList>
            <person name="Vera ALvarez R."/>
            <person name="Arias-Moreno D.M."/>
            <person name="Jimenez-Jacinto V."/>
            <person name="Jimenez-Bremont J.F."/>
            <person name="Swaminathan K."/>
            <person name="Moose S.P."/>
            <person name="Guerrero-Gonzalez M.L."/>
            <person name="Marino-Ramirez L."/>
            <person name="Landsman D."/>
            <person name="Rodriguez-Kessler M."/>
            <person name="Delgado-Sanchez P."/>
        </authorList>
    </citation>
    <scope>NUCLEOTIDE SEQUENCE</scope>
    <source>
        <tissue evidence="3">Cladode</tissue>
    </source>
</reference>
<evidence type="ECO:0000256" key="1">
    <source>
        <dbReference type="SAM" id="MobiDB-lite"/>
    </source>
</evidence>
<sequence length="122" mass="13012">MNKETGFCMLFSVVALAFILFSSFKNGVYESTLVSGMITPEVDAMTSGGTSRILKENMAHSIFGGEIHGGDVSLEDYHPFDPSPSSKASIRPGPIQHGTPLNPYIPAPNPSPPMPSDDDQSP</sequence>
<feature type="compositionally biased region" description="Pro residues" evidence="1">
    <location>
        <begin position="103"/>
        <end position="115"/>
    </location>
</feature>
<dbReference type="PANTHER" id="PTHR37249">
    <property type="entry name" value="OS03G0206201 PROTEIN"/>
    <property type="match status" value="1"/>
</dbReference>
<accession>A0A7C8YQJ0</accession>
<dbReference type="PANTHER" id="PTHR37249:SF3">
    <property type="entry name" value="OS03G0206201 PROTEIN"/>
    <property type="match status" value="1"/>
</dbReference>
<keyword evidence="2" id="KW-0732">Signal</keyword>
<organism evidence="3">
    <name type="scientific">Opuntia streptacantha</name>
    <name type="common">Prickly pear cactus</name>
    <name type="synonym">Opuntia cardona</name>
    <dbReference type="NCBI Taxonomy" id="393608"/>
    <lineage>
        <taxon>Eukaryota</taxon>
        <taxon>Viridiplantae</taxon>
        <taxon>Streptophyta</taxon>
        <taxon>Embryophyta</taxon>
        <taxon>Tracheophyta</taxon>
        <taxon>Spermatophyta</taxon>
        <taxon>Magnoliopsida</taxon>
        <taxon>eudicotyledons</taxon>
        <taxon>Gunneridae</taxon>
        <taxon>Pentapetalae</taxon>
        <taxon>Caryophyllales</taxon>
        <taxon>Cactineae</taxon>
        <taxon>Cactaceae</taxon>
        <taxon>Opuntioideae</taxon>
        <taxon>Opuntia</taxon>
    </lineage>
</organism>
<reference evidence="3" key="1">
    <citation type="journal article" date="2013" name="J. Plant Res.">
        <title>Effect of fungi and light on seed germination of three Opuntia species from semiarid lands of central Mexico.</title>
        <authorList>
            <person name="Delgado-Sanchez P."/>
            <person name="Jimenez-Bremont J.F."/>
            <person name="Guerrero-Gonzalez Mde L."/>
            <person name="Flores J."/>
        </authorList>
    </citation>
    <scope>NUCLEOTIDE SEQUENCE</scope>
    <source>
        <tissue evidence="3">Cladode</tissue>
    </source>
</reference>
<name>A0A7C8YQJ0_OPUST</name>
<feature type="signal peptide" evidence="2">
    <location>
        <begin position="1"/>
        <end position="27"/>
    </location>
</feature>
<feature type="region of interest" description="Disordered" evidence="1">
    <location>
        <begin position="73"/>
        <end position="122"/>
    </location>
</feature>
<protein>
    <submittedName>
        <fullName evidence="3">Uncharacterized protein</fullName>
    </submittedName>
</protein>
<feature type="chain" id="PRO_5027932339" evidence="2">
    <location>
        <begin position="28"/>
        <end position="122"/>
    </location>
</feature>
<dbReference type="AlphaFoldDB" id="A0A7C8YQJ0"/>
<dbReference type="EMBL" id="GISG01046421">
    <property type="protein sequence ID" value="MBA4624139.1"/>
    <property type="molecule type" value="Transcribed_RNA"/>
</dbReference>
<evidence type="ECO:0000313" key="3">
    <source>
        <dbReference type="EMBL" id="MBA4624139.1"/>
    </source>
</evidence>